<keyword evidence="2 5" id="KW-0812">Transmembrane</keyword>
<accession>A0AAU6WEL3</accession>
<evidence type="ECO:0000256" key="1">
    <source>
        <dbReference type="ARBA" id="ARBA00004651"/>
    </source>
</evidence>
<dbReference type="InterPro" id="IPR039421">
    <property type="entry name" value="Type_1_exporter"/>
</dbReference>
<dbReference type="PANTHER" id="PTHR24221:SF654">
    <property type="entry name" value="ATP-BINDING CASSETTE SUB-FAMILY B MEMBER 6"/>
    <property type="match status" value="1"/>
</dbReference>
<feature type="transmembrane region" description="Helical" evidence="5">
    <location>
        <begin position="56"/>
        <end position="77"/>
    </location>
</feature>
<dbReference type="GO" id="GO:0005524">
    <property type="term" value="F:ATP binding"/>
    <property type="evidence" value="ECO:0007669"/>
    <property type="project" value="UniProtKB-KW"/>
</dbReference>
<keyword evidence="7" id="KW-0067">ATP-binding</keyword>
<sequence>MPGRGGRQSATGQVMLPQLYAPGRRKLLAQLVSLGITAGLFSLAIGWLIGQLAGGFNLWLALRVLVLVAGFFVAKFLERVLAEKLGQNYVAELRRGLVTHALLSERGPSTGITIARSTNDLSSIRNWIVFGMVPLMAGLPLLLVSGVGLFALHPLLAASLGLTLALEAVFLFGLAGGTFSSARTLRRHRGNLAARIADTVAARTAISAGGGVQREVARVQSSAQKVVDASVHRARYAAALRSSALAVPLLGTALVVSVCQMLGLPGSAVASALTLMGICAGSLGEWGKAVEYRQNYKAGRRIIAPLLAQEAQFSRAGTPLVSTRDAKEFMGQFSAVRIQFPVDDFGQFPVLRAQPGERIHIVGAERQRTRLLTAIATGSLGNLGASHYGVWVAEGRSEDLLPTTRRKVIGAALESMVPERGTLARALRYRHPSASVEKALDLAKKCGLDLEALPQREATRLRRGGEPLEPGQQAALLVARALLREPPVLVLDQLLTRLPLTGYQYVVQRVNNYPGVVIFSGALPGIEATSLWCEAGLPANHQP</sequence>
<comment type="subcellular location">
    <subcellularLocation>
        <location evidence="1">Cell membrane</location>
        <topology evidence="1">Multi-pass membrane protein</topology>
    </subcellularLocation>
</comment>
<evidence type="ECO:0000259" key="6">
    <source>
        <dbReference type="PROSITE" id="PS50929"/>
    </source>
</evidence>
<evidence type="ECO:0000256" key="4">
    <source>
        <dbReference type="ARBA" id="ARBA00023136"/>
    </source>
</evidence>
<feature type="transmembrane region" description="Helical" evidence="5">
    <location>
        <begin position="243"/>
        <end position="263"/>
    </location>
</feature>
<evidence type="ECO:0000256" key="3">
    <source>
        <dbReference type="ARBA" id="ARBA00022989"/>
    </source>
</evidence>
<feature type="transmembrane region" description="Helical" evidence="5">
    <location>
        <begin position="127"/>
        <end position="150"/>
    </location>
</feature>
<feature type="transmembrane region" description="Helical" evidence="5">
    <location>
        <begin position="269"/>
        <end position="287"/>
    </location>
</feature>
<reference evidence="7 8" key="1">
    <citation type="submission" date="2023-05" db="EMBL/GenBank/DDBJ databases">
        <title>Glutamicibacter sp. B1, complete genome.</title>
        <authorList>
            <person name="Long Y.H."/>
            <person name="Fang T."/>
            <person name="Li X.Y."/>
        </authorList>
    </citation>
    <scope>NUCLEOTIDE SEQUENCE [LARGE SCALE GENOMIC DNA]</scope>
    <source>
        <strain evidence="7 8">B1</strain>
    </source>
</reference>
<dbReference type="Gene3D" id="1.20.1560.10">
    <property type="entry name" value="ABC transporter type 1, transmembrane domain"/>
    <property type="match status" value="1"/>
</dbReference>
<organism evidence="7 8">
    <name type="scientific">Glutamicibacter ectropisis</name>
    <dbReference type="NCBI Taxonomy" id="3046593"/>
    <lineage>
        <taxon>Bacteria</taxon>
        <taxon>Bacillati</taxon>
        <taxon>Actinomycetota</taxon>
        <taxon>Actinomycetes</taxon>
        <taxon>Micrococcales</taxon>
        <taxon>Micrococcaceae</taxon>
        <taxon>Glutamicibacter</taxon>
    </lineage>
</organism>
<dbReference type="Gene3D" id="3.40.50.300">
    <property type="entry name" value="P-loop containing nucleotide triphosphate hydrolases"/>
    <property type="match status" value="1"/>
</dbReference>
<dbReference type="GO" id="GO:0005886">
    <property type="term" value="C:plasma membrane"/>
    <property type="evidence" value="ECO:0007669"/>
    <property type="project" value="UniProtKB-SubCell"/>
</dbReference>
<dbReference type="InterPro" id="IPR011527">
    <property type="entry name" value="ABC1_TM_dom"/>
</dbReference>
<protein>
    <submittedName>
        <fullName evidence="7">ABC transporter ATP-binding protein</fullName>
    </submittedName>
</protein>
<dbReference type="InterPro" id="IPR027417">
    <property type="entry name" value="P-loop_NTPase"/>
</dbReference>
<evidence type="ECO:0000256" key="2">
    <source>
        <dbReference type="ARBA" id="ARBA00022692"/>
    </source>
</evidence>
<proteinExistence type="predicted"/>
<dbReference type="PROSITE" id="PS50929">
    <property type="entry name" value="ABC_TM1F"/>
    <property type="match status" value="1"/>
</dbReference>
<evidence type="ECO:0000256" key="5">
    <source>
        <dbReference type="SAM" id="Phobius"/>
    </source>
</evidence>
<dbReference type="SUPFAM" id="SSF52540">
    <property type="entry name" value="P-loop containing nucleoside triphosphate hydrolases"/>
    <property type="match status" value="1"/>
</dbReference>
<evidence type="ECO:0000313" key="8">
    <source>
        <dbReference type="Proteomes" id="UP001486888"/>
    </source>
</evidence>
<keyword evidence="8" id="KW-1185">Reference proteome</keyword>
<evidence type="ECO:0000313" key="7">
    <source>
        <dbReference type="EMBL" id="XAO46421.1"/>
    </source>
</evidence>
<dbReference type="AlphaFoldDB" id="A0AAU6WEL3"/>
<feature type="domain" description="ABC transmembrane type-1" evidence="6">
    <location>
        <begin position="27"/>
        <end position="256"/>
    </location>
</feature>
<dbReference type="SUPFAM" id="SSF90123">
    <property type="entry name" value="ABC transporter transmembrane region"/>
    <property type="match status" value="1"/>
</dbReference>
<dbReference type="KEGG" id="gey:QMQ05_02415"/>
<name>A0AAU6WEL3_9MICC</name>
<keyword evidence="4 5" id="KW-0472">Membrane</keyword>
<dbReference type="PANTHER" id="PTHR24221">
    <property type="entry name" value="ATP-BINDING CASSETTE SUB-FAMILY B"/>
    <property type="match status" value="1"/>
</dbReference>
<gene>
    <name evidence="7" type="ORF">QMQ05_02415</name>
</gene>
<keyword evidence="3 5" id="KW-1133">Transmembrane helix</keyword>
<dbReference type="EMBL" id="CP125942">
    <property type="protein sequence ID" value="XAO46421.1"/>
    <property type="molecule type" value="Genomic_DNA"/>
</dbReference>
<dbReference type="InterPro" id="IPR036640">
    <property type="entry name" value="ABC1_TM_sf"/>
</dbReference>
<feature type="transmembrane region" description="Helical" evidence="5">
    <location>
        <begin position="156"/>
        <end position="179"/>
    </location>
</feature>
<feature type="transmembrane region" description="Helical" evidence="5">
    <location>
        <begin position="27"/>
        <end position="50"/>
    </location>
</feature>
<dbReference type="Proteomes" id="UP001486888">
    <property type="component" value="Chromosome"/>
</dbReference>
<dbReference type="GO" id="GO:0140359">
    <property type="term" value="F:ABC-type transporter activity"/>
    <property type="evidence" value="ECO:0007669"/>
    <property type="project" value="InterPro"/>
</dbReference>
<keyword evidence="7" id="KW-0547">Nucleotide-binding</keyword>
<dbReference type="RefSeq" id="WP_345472719.1">
    <property type="nucleotide sequence ID" value="NZ_CP125942.1"/>
</dbReference>